<dbReference type="KEGG" id="vg:55412318"/>
<dbReference type="Pfam" id="PF13385">
    <property type="entry name" value="Laminin_G_3"/>
    <property type="match status" value="1"/>
</dbReference>
<dbReference type="EMBL" id="AP013549">
    <property type="protein sequence ID" value="BAQ94496.1"/>
    <property type="molecule type" value="Genomic_DNA"/>
</dbReference>
<organism evidence="3 4">
    <name type="scientific">uncultured phage_MedDCM-OCT-S39-C11</name>
    <dbReference type="NCBI Taxonomy" id="2740805"/>
    <lineage>
        <taxon>Viruses</taxon>
        <taxon>Duplodnaviria</taxon>
        <taxon>Heunggongvirae</taxon>
        <taxon>Uroviricota</taxon>
        <taxon>Caudoviricetes</taxon>
        <taxon>Autographivirales</taxon>
        <taxon>Krakvirus</taxon>
        <taxon>Krakvirus S39C11</taxon>
    </lineage>
</organism>
<reference evidence="3 4" key="1">
    <citation type="journal article" date="2013" name="PLoS Genet.">
        <title>Expanding the Marine Virosphere Using Metagenomics.</title>
        <authorList>
            <person name="Mizuno C.M."/>
            <person name="Rodriguez-Valera F."/>
            <person name="Kimes N.E."/>
            <person name="Ghai R."/>
        </authorList>
    </citation>
    <scope>NUCLEOTIDE SEQUENCE [LARGE SCALE GENOMIC DNA]</scope>
    <source>
        <strain evidence="3">UvMED-CGR-U-MedDCM-OCT-S39-C11</strain>
    </source>
</reference>
<keyword evidence="3" id="KW-0430">Lectin</keyword>
<accession>A0A6S4PIY8</accession>
<dbReference type="Proteomes" id="UP000505326">
    <property type="component" value="Segment"/>
</dbReference>
<proteinExistence type="predicted"/>
<dbReference type="RefSeq" id="YP_009777993.1">
    <property type="nucleotide sequence ID" value="NC_047708.1"/>
</dbReference>
<feature type="region of interest" description="Disordered" evidence="1">
    <location>
        <begin position="1843"/>
        <end position="1892"/>
    </location>
</feature>
<dbReference type="Gene3D" id="2.60.40.2700">
    <property type="match status" value="1"/>
</dbReference>
<feature type="compositionally biased region" description="Polar residues" evidence="1">
    <location>
        <begin position="1871"/>
        <end position="1892"/>
    </location>
</feature>
<feature type="region of interest" description="Disordered" evidence="1">
    <location>
        <begin position="346"/>
        <end position="376"/>
    </location>
</feature>
<sequence length="1892" mass="199184">MSTIRDTDQFLVQRGTNSYKQSAKDLMSTIKDTDLMLVQRGEASYKVTCLDVKDQLGGDGGGDLETVTLAPLSLTINPDGTNDITAVTNLTEILPNSEITFKWYRYDDPTGGTGTLLDTTVSDTAIQDTYTVKSSDQGKYIGCTVFYLSNAGVDETERSQVNTAAVPVAVMQGLRFDPGRETYLERSCENLTGAFTFSCWIKITQNTTNGFLLGFDQGSYGDGIFVNADNPSTLYYTDGSATPQLSDIGAIPHNQWTHIVVTYSGESENQFNAYINNVRTGYTPTDAVTSSLIRIGRNTTGNYFSGYLSDYYFVDGSVMPPTTFAKKFALGWGPLDSSVVLDKLYNIEPSDPTPPPGPGEAGQPYDSRANTASRWSDGLTSDNGAFGTDKTLAFNGVLTDSAQSDSAFGTLTLSLNETVNKSLRVYRSNGVGSSDPQPTISANGGDAVNFPINEWFEIDFTGMLTSLVTTDTAGSKASLSAVEIDGRVLVDNGLWNVEQNWSDLVAGSATSSNPITKAFDGQEQEGAIPAYGTLCRLELPSVTSGVIEVTGYRADVGSTLSINGVAQSTTSNEYFRVSATINSALDLYWTSVGSTDYFRVDTISIDGAILVDSGAQWDTSQVWSNGVSTSAGSFTSDGAPSKGFDGDLTTQCYANSGSAELTVNLSYYNLSGDVAVAVGSPTLEAKVIANGSIAIDWTEVGAKNTLVSLGTVNNIEKIEIRNSGGGSGNFTAISIGGKVLVDATPVWNTSQRWSSNGDDSTTNASGNYGWSQAFDGNFTTKVSAQPSATSECTFTGLTGTKFEIRAYKNGSAANLKVNGSNATISTPTGGGWVDVSALVSGQLNTISVQDAGGGSYTQIMAIAVDGAILVDAAPTWNTSQVWSSGSQNGDFNKPVTAVFDGNAETVAQAITSGTAIHTFATPFTGSKFEAFVQYGNASGVQYSVTLDGSDESASAPSADKQWITLYDGTSKECTKLKIACGAGGGGDIALLRVDGALLVDGGFGANGFFLPFDPTEDGANYNQYISGGPFEATKPGENAFDGSTSTSASKSGSSGSGQFWTWEPTGLTIPVANKLRLFCRIESGGFIRVTCNGAVETLNGDKAEGWHEVPNSADKDLQKIEVSGGNTVPGNSALFAVEIDNAILVDHSSIGVDMSGNDNHFHDKNFGVGDSSQVWSSLSDITGNIDNGSLFSVFSGIEEGALPGGLKLANGAVFTFNMPSFLFTEASNKLRFSGGETANLTIAVKYDAITLTNSDAVYSATGNSSTYDFDIPQNKTVEFKVTGGAGGWTNYIAVNGVKLVDKNQVDTVLDTPMNNYAVLGSGNRVSAKNGNLVAYKDGGGGGAYTNLDLDTSKKYYFEVTTELGVNSGAGVINSSSMGNPGEGEQPGVYGIFSWEDGKYYRFDDTSKTDLNVSAESGNVLGIAVDMKTKTITTYKDGVEADTFTMSNTDDNESYRFVAMLGNTTGIEIPTNFGQQPFVYVIRNEDGTATIPATYNTSKIWSDDVVGVANPQLAFDGSSTEVLANTNNTDIVFTPNLGSGPFDVEVLVNDISSPAFNTVTIDGSTLTRPSPGSSAKFIGTVSSFNTMTISNSNGTANFRSVKVNGSILVDSDVFNTLQNWSGNTSGSPSGAGFGWANGFNGSITTPGASGSGIGTPTYIANFDTAITGLSELIVFVAKGQSLEDNASIVLEDDTVVPIILGDIVSSGSGTGYSYGLLNTSKFSSIKGIGVNQAIQITAVKVNGAYLVNASGGTYNLLYQTWSEQKRALEEARAAQDQQRISQLETVIIEQSIPFERDTQYPKGAIVDIAGELYEAQVDGADVRAADFIARLFREGSEEWLKLDISTRQRPSFSPQPTPTPEPVPTPEPFPSGGTSDQGFDPGSISSGFSTGNG</sequence>
<feature type="domain" description="B30.2/SPRY" evidence="2">
    <location>
        <begin position="1287"/>
        <end position="1477"/>
    </location>
</feature>
<dbReference type="InterPro" id="IPR003877">
    <property type="entry name" value="SPRY_dom"/>
</dbReference>
<dbReference type="GeneID" id="55412318"/>
<dbReference type="GO" id="GO:0030246">
    <property type="term" value="F:carbohydrate binding"/>
    <property type="evidence" value="ECO:0007669"/>
    <property type="project" value="UniProtKB-KW"/>
</dbReference>
<evidence type="ECO:0000313" key="4">
    <source>
        <dbReference type="Proteomes" id="UP000505326"/>
    </source>
</evidence>
<dbReference type="InterPro" id="IPR043136">
    <property type="entry name" value="B30.2/SPRY_sf"/>
</dbReference>
<protein>
    <submittedName>
        <fullName evidence="3">Putative lectin</fullName>
    </submittedName>
</protein>
<dbReference type="Pfam" id="PF00622">
    <property type="entry name" value="SPRY"/>
    <property type="match status" value="1"/>
</dbReference>
<dbReference type="PROSITE" id="PS50188">
    <property type="entry name" value="B302_SPRY"/>
    <property type="match status" value="1"/>
</dbReference>
<feature type="region of interest" description="Disordered" evidence="1">
    <location>
        <begin position="1033"/>
        <end position="1057"/>
    </location>
</feature>
<name>A0A6S4PIY8_9CAUD</name>
<keyword evidence="4" id="KW-1185">Reference proteome</keyword>
<feature type="compositionally biased region" description="Pro residues" evidence="1">
    <location>
        <begin position="1852"/>
        <end position="1868"/>
    </location>
</feature>
<dbReference type="InterPro" id="IPR013320">
    <property type="entry name" value="ConA-like_dom_sf"/>
</dbReference>
<evidence type="ECO:0000259" key="2">
    <source>
        <dbReference type="PROSITE" id="PS50188"/>
    </source>
</evidence>
<evidence type="ECO:0000313" key="3">
    <source>
        <dbReference type="EMBL" id="BAQ94496.1"/>
    </source>
</evidence>
<evidence type="ECO:0000256" key="1">
    <source>
        <dbReference type="SAM" id="MobiDB-lite"/>
    </source>
</evidence>
<feature type="compositionally biased region" description="Low complexity" evidence="1">
    <location>
        <begin position="1042"/>
        <end position="1057"/>
    </location>
</feature>
<dbReference type="SUPFAM" id="SSF49899">
    <property type="entry name" value="Concanavalin A-like lectins/glucanases"/>
    <property type="match status" value="1"/>
</dbReference>
<dbReference type="InterPro" id="IPR001870">
    <property type="entry name" value="B30.2/SPRY"/>
</dbReference>
<dbReference type="Gene3D" id="2.60.120.200">
    <property type="match status" value="1"/>
</dbReference>
<dbReference type="Gene3D" id="2.60.120.920">
    <property type="match status" value="1"/>
</dbReference>